<dbReference type="Pfam" id="PF06189">
    <property type="entry name" value="5-nucleotidase"/>
    <property type="match status" value="1"/>
</dbReference>
<accession>A0A3Q3W2Q6</accession>
<dbReference type="Ensembl" id="ENSMMOT00000002721.1">
    <property type="protein sequence ID" value="ENSMMOP00000002679.1"/>
    <property type="gene ID" value="ENSMMOG00000002171.1"/>
</dbReference>
<dbReference type="GO" id="GO:0008253">
    <property type="term" value="F:5'-nucleotidase activity"/>
    <property type="evidence" value="ECO:0007669"/>
    <property type="project" value="InterPro"/>
</dbReference>
<dbReference type="STRING" id="94237.ENSMMOP00000002679"/>
<feature type="region of interest" description="Disordered" evidence="1">
    <location>
        <begin position="1"/>
        <end position="43"/>
    </location>
</feature>
<dbReference type="GO" id="GO:0009117">
    <property type="term" value="P:nucleotide metabolic process"/>
    <property type="evidence" value="ECO:0007669"/>
    <property type="project" value="InterPro"/>
</dbReference>
<protein>
    <submittedName>
        <fullName evidence="2">Uncharacterized protein</fullName>
    </submittedName>
</protein>
<name>A0A3Q3W2Q6_MOLML</name>
<evidence type="ECO:0000313" key="3">
    <source>
        <dbReference type="Proteomes" id="UP000261620"/>
    </source>
</evidence>
<dbReference type="AlphaFoldDB" id="A0A3Q3W2Q6"/>
<sequence>SNADRQWTGPDQKWQQHQQPTPWEDARAAMKPSTPTKKLKPPKPENAITIAVSSHILFNMDREQHIYEYDCSCSQALEAVNTRLREIYPESEELFDVVLMTNNPAYVGLRLINTINHLRELLTKGCSEMWLQAQFLNNSDIENFQIRNVGLLCSVFYLQGPLKGFLEPLGNLQKKFYGKGQRMDCPMRTYLVTARSAASSGTRAVKTLRSWGLEIDEALFLAGAPKGTMLEKIRLHIFFDD</sequence>
<dbReference type="GO" id="GO:0000166">
    <property type="term" value="F:nucleotide binding"/>
    <property type="evidence" value="ECO:0007669"/>
    <property type="project" value="InterPro"/>
</dbReference>
<evidence type="ECO:0000256" key="1">
    <source>
        <dbReference type="SAM" id="MobiDB-lite"/>
    </source>
</evidence>
<proteinExistence type="predicted"/>
<reference evidence="2" key="1">
    <citation type="submission" date="2025-08" db="UniProtKB">
        <authorList>
            <consortium name="Ensembl"/>
        </authorList>
    </citation>
    <scope>IDENTIFICATION</scope>
</reference>
<dbReference type="Proteomes" id="UP000261620">
    <property type="component" value="Unplaced"/>
</dbReference>
<keyword evidence="3" id="KW-1185">Reference proteome</keyword>
<dbReference type="GO" id="GO:0005829">
    <property type="term" value="C:cytosol"/>
    <property type="evidence" value="ECO:0007669"/>
    <property type="project" value="TreeGrafter"/>
</dbReference>
<dbReference type="PANTHER" id="PTHR31367:SF2">
    <property type="entry name" value="CYTOSOLIC 5'-NUCLEOTIDASE 1A"/>
    <property type="match status" value="1"/>
</dbReference>
<reference evidence="2" key="2">
    <citation type="submission" date="2025-09" db="UniProtKB">
        <authorList>
            <consortium name="Ensembl"/>
        </authorList>
    </citation>
    <scope>IDENTIFICATION</scope>
</reference>
<dbReference type="PANTHER" id="PTHR31367">
    <property type="entry name" value="CYTOSOLIC 5'-NUCLEOTIDASE 1 FAMILY MEMBER"/>
    <property type="match status" value="1"/>
</dbReference>
<dbReference type="InterPro" id="IPR010394">
    <property type="entry name" value="5-nucleotidase"/>
</dbReference>
<dbReference type="GO" id="GO:0000287">
    <property type="term" value="F:magnesium ion binding"/>
    <property type="evidence" value="ECO:0007669"/>
    <property type="project" value="InterPro"/>
</dbReference>
<organism evidence="2 3">
    <name type="scientific">Mola mola</name>
    <name type="common">Ocean sunfish</name>
    <name type="synonym">Tetraodon mola</name>
    <dbReference type="NCBI Taxonomy" id="94237"/>
    <lineage>
        <taxon>Eukaryota</taxon>
        <taxon>Metazoa</taxon>
        <taxon>Chordata</taxon>
        <taxon>Craniata</taxon>
        <taxon>Vertebrata</taxon>
        <taxon>Euteleostomi</taxon>
        <taxon>Actinopterygii</taxon>
        <taxon>Neopterygii</taxon>
        <taxon>Teleostei</taxon>
        <taxon>Neoteleostei</taxon>
        <taxon>Acanthomorphata</taxon>
        <taxon>Eupercaria</taxon>
        <taxon>Tetraodontiformes</taxon>
        <taxon>Molidae</taxon>
        <taxon>Mola</taxon>
    </lineage>
</organism>
<dbReference type="GO" id="GO:0046085">
    <property type="term" value="P:adenosine metabolic process"/>
    <property type="evidence" value="ECO:0007669"/>
    <property type="project" value="TreeGrafter"/>
</dbReference>
<evidence type="ECO:0000313" key="2">
    <source>
        <dbReference type="Ensembl" id="ENSMMOP00000002679.1"/>
    </source>
</evidence>